<dbReference type="PANTHER" id="PTHR47505:SF1">
    <property type="entry name" value="DNA UTILIZATION PROTEIN YHGH"/>
    <property type="match status" value="1"/>
</dbReference>
<dbReference type="InterPro" id="IPR029057">
    <property type="entry name" value="PRTase-like"/>
</dbReference>
<dbReference type="STRING" id="207559.Dde_0784"/>
<dbReference type="EMBL" id="CP000112">
    <property type="protein sequence ID" value="ABB37585.1"/>
    <property type="molecule type" value="Genomic_DNA"/>
</dbReference>
<evidence type="ECO:0000313" key="4">
    <source>
        <dbReference type="Proteomes" id="UP000002710"/>
    </source>
</evidence>
<evidence type="ECO:0000256" key="1">
    <source>
        <dbReference type="ARBA" id="ARBA00008007"/>
    </source>
</evidence>
<dbReference type="KEGG" id="dde:Dde_0784"/>
<dbReference type="CDD" id="cd06223">
    <property type="entry name" value="PRTases_typeI"/>
    <property type="match status" value="1"/>
</dbReference>
<feature type="domain" description="Phosphoribosyltransferase" evidence="2">
    <location>
        <begin position="152"/>
        <end position="242"/>
    </location>
</feature>
<dbReference type="Proteomes" id="UP000002710">
    <property type="component" value="Chromosome"/>
</dbReference>
<dbReference type="Pfam" id="PF00156">
    <property type="entry name" value="Pribosyltran"/>
    <property type="match status" value="1"/>
</dbReference>
<reference evidence="3 4" key="1">
    <citation type="journal article" date="2011" name="J. Bacteriol.">
        <title>Complete genome sequence and updated annotation of Desulfovibrio alaskensis G20.</title>
        <authorList>
            <person name="Hauser L.J."/>
            <person name="Land M.L."/>
            <person name="Brown S.D."/>
            <person name="Larimer F."/>
            <person name="Keller K.L."/>
            <person name="Rapp-Giles B.J."/>
            <person name="Price M.N."/>
            <person name="Lin M."/>
            <person name="Bruce D.C."/>
            <person name="Detter J.C."/>
            <person name="Tapia R."/>
            <person name="Han C.S."/>
            <person name="Goodwin L.A."/>
            <person name="Cheng J.F."/>
            <person name="Pitluck S."/>
            <person name="Copeland A."/>
            <person name="Lucas S."/>
            <person name="Nolan M."/>
            <person name="Lapidus A.L."/>
            <person name="Palumbo A.V."/>
            <person name="Wall J.D."/>
        </authorList>
    </citation>
    <scope>NUCLEOTIDE SEQUENCE [LARGE SCALE GENOMIC DNA]</scope>
    <source>
        <strain evidence="4">ATCC BAA 1058 / DSM 17464 / G20</strain>
    </source>
</reference>
<dbReference type="eggNOG" id="COG1040">
    <property type="taxonomic scope" value="Bacteria"/>
</dbReference>
<accession>Q314R1</accession>
<dbReference type="Gene3D" id="3.40.50.2020">
    <property type="match status" value="1"/>
</dbReference>
<dbReference type="HOGENOM" id="CLU_054549_0_2_7"/>
<organism evidence="3 4">
    <name type="scientific">Oleidesulfovibrio alaskensis (strain ATCC BAA-1058 / DSM 17464 / G20)</name>
    <name type="common">Desulfovibrio alaskensis</name>
    <dbReference type="NCBI Taxonomy" id="207559"/>
    <lineage>
        <taxon>Bacteria</taxon>
        <taxon>Pseudomonadati</taxon>
        <taxon>Thermodesulfobacteriota</taxon>
        <taxon>Desulfovibrionia</taxon>
        <taxon>Desulfovibrionales</taxon>
        <taxon>Desulfovibrionaceae</taxon>
        <taxon>Oleidesulfovibrio</taxon>
    </lineage>
</organism>
<dbReference type="AlphaFoldDB" id="Q314R1"/>
<protein>
    <submittedName>
        <fullName evidence="3">Phosphoribosyltransferase</fullName>
    </submittedName>
</protein>
<sequence length="251" mass="28467">MMQALRRIKRIIALRERRCMVCGDCFRPQQTAVLLCNSCRRQLVQRTGGFCPRCGLPHALESMPLTLCSSCISTPPPWLSLRFYGLYDGLLRRIIIRYKHTPDLTLHPLMGHMLCQALRLRPFSPQEKPDVIVPVPLHPARLHMRGFNQSYLPARPAAVMLTVPLQKNILRRTRYTSAQTGLPKEERRRNLRDAFEADSCVRGRNVLLVDDVMTTGATLEHCAQALYHAGAQQVHAVVAARTPPHAHRQTA</sequence>
<proteinExistence type="inferred from homology"/>
<gene>
    <name evidence="3" type="ordered locus">Dde_0784</name>
</gene>
<dbReference type="RefSeq" id="WP_011366848.1">
    <property type="nucleotide sequence ID" value="NC_007519.1"/>
</dbReference>
<dbReference type="SUPFAM" id="SSF53271">
    <property type="entry name" value="PRTase-like"/>
    <property type="match status" value="1"/>
</dbReference>
<dbReference type="InterPro" id="IPR051910">
    <property type="entry name" value="ComF/GntX_DNA_util-trans"/>
</dbReference>
<dbReference type="InterPro" id="IPR000836">
    <property type="entry name" value="PRTase_dom"/>
</dbReference>
<dbReference type="GO" id="GO:0016757">
    <property type="term" value="F:glycosyltransferase activity"/>
    <property type="evidence" value="ECO:0007669"/>
    <property type="project" value="UniProtKB-KW"/>
</dbReference>
<evidence type="ECO:0000313" key="3">
    <source>
        <dbReference type="EMBL" id="ABB37585.1"/>
    </source>
</evidence>
<dbReference type="PANTHER" id="PTHR47505">
    <property type="entry name" value="DNA UTILIZATION PROTEIN YHGH"/>
    <property type="match status" value="1"/>
</dbReference>
<evidence type="ECO:0000259" key="2">
    <source>
        <dbReference type="Pfam" id="PF00156"/>
    </source>
</evidence>
<keyword evidence="4" id="KW-1185">Reference proteome</keyword>
<keyword evidence="3" id="KW-0328">Glycosyltransferase</keyword>
<comment type="similarity">
    <text evidence="1">Belongs to the ComF/GntX family.</text>
</comment>
<name>Q314R1_OLEA2</name>
<keyword evidence="3" id="KW-0808">Transferase</keyword>